<evidence type="ECO:0000313" key="3">
    <source>
        <dbReference type="Proteomes" id="UP000245207"/>
    </source>
</evidence>
<dbReference type="EMBL" id="PKPP01002563">
    <property type="protein sequence ID" value="PWA74465.1"/>
    <property type="molecule type" value="Genomic_DNA"/>
</dbReference>
<reference evidence="2 3" key="1">
    <citation type="journal article" date="2018" name="Mol. Plant">
        <title>The genome of Artemisia annua provides insight into the evolution of Asteraceae family and artemisinin biosynthesis.</title>
        <authorList>
            <person name="Shen Q."/>
            <person name="Zhang L."/>
            <person name="Liao Z."/>
            <person name="Wang S."/>
            <person name="Yan T."/>
            <person name="Shi P."/>
            <person name="Liu M."/>
            <person name="Fu X."/>
            <person name="Pan Q."/>
            <person name="Wang Y."/>
            <person name="Lv Z."/>
            <person name="Lu X."/>
            <person name="Zhang F."/>
            <person name="Jiang W."/>
            <person name="Ma Y."/>
            <person name="Chen M."/>
            <person name="Hao X."/>
            <person name="Li L."/>
            <person name="Tang Y."/>
            <person name="Lv G."/>
            <person name="Zhou Y."/>
            <person name="Sun X."/>
            <person name="Brodelius P.E."/>
            <person name="Rose J.K.C."/>
            <person name="Tang K."/>
        </authorList>
    </citation>
    <scope>NUCLEOTIDE SEQUENCE [LARGE SCALE GENOMIC DNA]</scope>
    <source>
        <strain evidence="3">cv. Huhao1</strain>
        <tissue evidence="2">Leaf</tissue>
    </source>
</reference>
<accession>A0A2U1NLT6</accession>
<sequence>MSRPRFTLWRKRENLLKMVERIHLARVQRTFHVQNIRAFGVYHSTAQVKGKGKLDLVFTSGNTLTLKDVLHVPDVRKNSVSGPLLNKFSFKLLFESNKFILSKDGKSVGKGYHTSGTFKLNIKDGVNSSVNDVNILINATLIIHLLVL</sequence>
<keyword evidence="3" id="KW-1185">Reference proteome</keyword>
<evidence type="ECO:0000259" key="1">
    <source>
        <dbReference type="Pfam" id="PF22936"/>
    </source>
</evidence>
<dbReference type="OrthoDB" id="2596766at2759"/>
<dbReference type="Proteomes" id="UP000245207">
    <property type="component" value="Unassembled WGS sequence"/>
</dbReference>
<protein>
    <recommendedName>
        <fullName evidence="1">Retrovirus-related Pol polyprotein from transposon TNT 1-94-like beta-barrel domain-containing protein</fullName>
    </recommendedName>
</protein>
<dbReference type="AlphaFoldDB" id="A0A2U1NLT6"/>
<comment type="caution">
    <text evidence="2">The sequence shown here is derived from an EMBL/GenBank/DDBJ whole genome shotgun (WGS) entry which is preliminary data.</text>
</comment>
<dbReference type="InterPro" id="IPR054722">
    <property type="entry name" value="PolX-like_BBD"/>
</dbReference>
<organism evidence="2 3">
    <name type="scientific">Artemisia annua</name>
    <name type="common">Sweet wormwood</name>
    <dbReference type="NCBI Taxonomy" id="35608"/>
    <lineage>
        <taxon>Eukaryota</taxon>
        <taxon>Viridiplantae</taxon>
        <taxon>Streptophyta</taxon>
        <taxon>Embryophyta</taxon>
        <taxon>Tracheophyta</taxon>
        <taxon>Spermatophyta</taxon>
        <taxon>Magnoliopsida</taxon>
        <taxon>eudicotyledons</taxon>
        <taxon>Gunneridae</taxon>
        <taxon>Pentapetalae</taxon>
        <taxon>asterids</taxon>
        <taxon>campanulids</taxon>
        <taxon>Asterales</taxon>
        <taxon>Asteraceae</taxon>
        <taxon>Asteroideae</taxon>
        <taxon>Anthemideae</taxon>
        <taxon>Artemisiinae</taxon>
        <taxon>Artemisia</taxon>
    </lineage>
</organism>
<proteinExistence type="predicted"/>
<dbReference type="PANTHER" id="PTHR47592">
    <property type="entry name" value="PBF68 PROTEIN"/>
    <property type="match status" value="1"/>
</dbReference>
<feature type="domain" description="Retrovirus-related Pol polyprotein from transposon TNT 1-94-like beta-barrel" evidence="1">
    <location>
        <begin position="43"/>
        <end position="86"/>
    </location>
</feature>
<dbReference type="Pfam" id="PF22936">
    <property type="entry name" value="Pol_BBD"/>
    <property type="match status" value="1"/>
</dbReference>
<gene>
    <name evidence="2" type="ORF">CTI12_AA252040</name>
</gene>
<evidence type="ECO:0000313" key="2">
    <source>
        <dbReference type="EMBL" id="PWA74465.1"/>
    </source>
</evidence>
<dbReference type="PANTHER" id="PTHR47592:SF27">
    <property type="entry name" value="OS08G0421700 PROTEIN"/>
    <property type="match status" value="1"/>
</dbReference>
<name>A0A2U1NLT6_ARTAN</name>